<reference evidence="2" key="1">
    <citation type="submission" date="2022-11" db="UniProtKB">
        <authorList>
            <consortium name="WormBaseParasite"/>
        </authorList>
    </citation>
    <scope>IDENTIFICATION</scope>
</reference>
<organism evidence="1 2">
    <name type="scientific">Romanomermis culicivorax</name>
    <name type="common">Nematode worm</name>
    <dbReference type="NCBI Taxonomy" id="13658"/>
    <lineage>
        <taxon>Eukaryota</taxon>
        <taxon>Metazoa</taxon>
        <taxon>Ecdysozoa</taxon>
        <taxon>Nematoda</taxon>
        <taxon>Enoplea</taxon>
        <taxon>Dorylaimia</taxon>
        <taxon>Mermithida</taxon>
        <taxon>Mermithoidea</taxon>
        <taxon>Mermithidae</taxon>
        <taxon>Romanomermis</taxon>
    </lineage>
</organism>
<dbReference type="Proteomes" id="UP000887565">
    <property type="component" value="Unplaced"/>
</dbReference>
<name>A0A915I2E6_ROMCU</name>
<accession>A0A915I2E6</accession>
<keyword evidence="1" id="KW-1185">Reference proteome</keyword>
<protein>
    <submittedName>
        <fullName evidence="2">Uncharacterized protein</fullName>
    </submittedName>
</protein>
<dbReference type="AlphaFoldDB" id="A0A915I2E6"/>
<sequence length="99" mass="10758">CCSGFCTGTDTCSTAAAEKSDAGHFTPINDDEMDWRRQPGPVLLTEGGNSSLITDTMQAVQSMDLVKKYPHLPWVLLNQPFQVEALTAADLMLSAQQHC</sequence>
<proteinExistence type="predicted"/>
<evidence type="ECO:0000313" key="1">
    <source>
        <dbReference type="Proteomes" id="UP000887565"/>
    </source>
</evidence>
<dbReference type="WBParaSite" id="nRc.2.0.1.t08005-RA">
    <property type="protein sequence ID" value="nRc.2.0.1.t08005-RA"/>
    <property type="gene ID" value="nRc.2.0.1.g08005"/>
</dbReference>
<evidence type="ECO:0000313" key="2">
    <source>
        <dbReference type="WBParaSite" id="nRc.2.0.1.t08005-RA"/>
    </source>
</evidence>